<reference evidence="2" key="2">
    <citation type="submission" date="2025-09" db="UniProtKB">
        <authorList>
            <consortium name="Ensembl"/>
        </authorList>
    </citation>
    <scope>IDENTIFICATION</scope>
</reference>
<keyword evidence="3" id="KW-1185">Reference proteome</keyword>
<name>A0A8C5BTG2_GADMO</name>
<dbReference type="Proteomes" id="UP000694546">
    <property type="component" value="Chromosome 2"/>
</dbReference>
<dbReference type="PANTHER" id="PTHR45913:SF10">
    <property type="entry name" value="DUF4371 DOMAIN-CONTAINING PROTEIN"/>
    <property type="match status" value="1"/>
</dbReference>
<accession>A0A8C5BTG2</accession>
<dbReference type="GO" id="GO:0046983">
    <property type="term" value="F:protein dimerization activity"/>
    <property type="evidence" value="ECO:0007669"/>
    <property type="project" value="InterPro"/>
</dbReference>
<evidence type="ECO:0000313" key="2">
    <source>
        <dbReference type="Ensembl" id="ENSGMOP00000050794.1"/>
    </source>
</evidence>
<dbReference type="InterPro" id="IPR008906">
    <property type="entry name" value="HATC_C_dom"/>
</dbReference>
<dbReference type="PANTHER" id="PTHR45913">
    <property type="entry name" value="EPM2A-INTERACTING PROTEIN 1"/>
    <property type="match status" value="1"/>
</dbReference>
<dbReference type="GeneTree" id="ENSGT00950000182812"/>
<dbReference type="Ensembl" id="ENSGMOT00000036060.1">
    <property type="protein sequence ID" value="ENSGMOP00000050794.1"/>
    <property type="gene ID" value="ENSGMOG00000026201.1"/>
</dbReference>
<evidence type="ECO:0000259" key="1">
    <source>
        <dbReference type="Pfam" id="PF05699"/>
    </source>
</evidence>
<dbReference type="Pfam" id="PF05699">
    <property type="entry name" value="Dimer_Tnp_hAT"/>
    <property type="match status" value="1"/>
</dbReference>
<dbReference type="SUPFAM" id="SSF53098">
    <property type="entry name" value="Ribonuclease H-like"/>
    <property type="match status" value="1"/>
</dbReference>
<dbReference type="AlphaFoldDB" id="A0A8C5BTG2"/>
<reference evidence="2" key="1">
    <citation type="submission" date="2025-08" db="UniProtKB">
        <authorList>
            <consortium name="Ensembl"/>
        </authorList>
    </citation>
    <scope>IDENTIFICATION</scope>
</reference>
<protein>
    <recommendedName>
        <fullName evidence="1">HAT C-terminal dimerisation domain-containing protein</fullName>
    </recommendedName>
</protein>
<evidence type="ECO:0000313" key="3">
    <source>
        <dbReference type="Proteomes" id="UP000694546"/>
    </source>
</evidence>
<dbReference type="InterPro" id="IPR012337">
    <property type="entry name" value="RNaseH-like_sf"/>
</dbReference>
<feature type="domain" description="HAT C-terminal dimerisation" evidence="1">
    <location>
        <begin position="327"/>
        <end position="387"/>
    </location>
</feature>
<sequence length="409" mass="46593">MNSDGPQEEMIELIPLKGQTRGEDICDAVLQCLNDKGIHTGHLISVDTDGAPSMRGSQKGFVTLLQKALDRDLLAFHCILHQEALCAQTFPAECIEVMNHVIQIVNKILAKALNHRQFRASLEEVESEYADLLLHNKVRWLSRGEVLRRFVACLEHVNTFLNTLNKSLQERGDTALQMLEAVLSFERKLTVLARDVQRGTLSHFSSLREFKDAHHDHTLNSDYLKGAIVDMQAAFGGRFSEFRKEKVTLSFPVTPLEIDPSLLKTFPGIDPAELEMEMADIADKETWVAKFKRLTAELEDVSRQKAHAAQSHKWSEIESLPTPEKLVFETWKALPETYGNMKKYAFAVLSMFGSTYFCEQIFSNMNYIKSKYRTRLTDESLQSCVKIKVTNYMPDVEKLSSDVRKQKPH</sequence>
<organism evidence="2 3">
    <name type="scientific">Gadus morhua</name>
    <name type="common">Atlantic cod</name>
    <dbReference type="NCBI Taxonomy" id="8049"/>
    <lineage>
        <taxon>Eukaryota</taxon>
        <taxon>Metazoa</taxon>
        <taxon>Chordata</taxon>
        <taxon>Craniata</taxon>
        <taxon>Vertebrata</taxon>
        <taxon>Euteleostomi</taxon>
        <taxon>Actinopterygii</taxon>
        <taxon>Neopterygii</taxon>
        <taxon>Teleostei</taxon>
        <taxon>Neoteleostei</taxon>
        <taxon>Acanthomorphata</taxon>
        <taxon>Zeiogadaria</taxon>
        <taxon>Gadariae</taxon>
        <taxon>Gadiformes</taxon>
        <taxon>Gadoidei</taxon>
        <taxon>Gadidae</taxon>
        <taxon>Gadus</taxon>
    </lineage>
</organism>
<dbReference type="OMA" id="HECAVDI"/>
<proteinExistence type="predicted"/>